<keyword evidence="1" id="KW-1133">Transmembrane helix</keyword>
<name>A0A8R7QCG9_TRIUA</name>
<keyword evidence="4" id="KW-1185">Reference proteome</keyword>
<reference evidence="4" key="1">
    <citation type="journal article" date="2013" name="Nature">
        <title>Draft genome of the wheat A-genome progenitor Triticum urartu.</title>
        <authorList>
            <person name="Ling H.Q."/>
            <person name="Zhao S."/>
            <person name="Liu D."/>
            <person name="Wang J."/>
            <person name="Sun H."/>
            <person name="Zhang C."/>
            <person name="Fan H."/>
            <person name="Li D."/>
            <person name="Dong L."/>
            <person name="Tao Y."/>
            <person name="Gao C."/>
            <person name="Wu H."/>
            <person name="Li Y."/>
            <person name="Cui Y."/>
            <person name="Guo X."/>
            <person name="Zheng S."/>
            <person name="Wang B."/>
            <person name="Yu K."/>
            <person name="Liang Q."/>
            <person name="Yang W."/>
            <person name="Lou X."/>
            <person name="Chen J."/>
            <person name="Feng M."/>
            <person name="Jian J."/>
            <person name="Zhang X."/>
            <person name="Luo G."/>
            <person name="Jiang Y."/>
            <person name="Liu J."/>
            <person name="Wang Z."/>
            <person name="Sha Y."/>
            <person name="Zhang B."/>
            <person name="Wu H."/>
            <person name="Tang D."/>
            <person name="Shen Q."/>
            <person name="Xue P."/>
            <person name="Zou S."/>
            <person name="Wang X."/>
            <person name="Liu X."/>
            <person name="Wang F."/>
            <person name="Yang Y."/>
            <person name="An X."/>
            <person name="Dong Z."/>
            <person name="Zhang K."/>
            <person name="Zhang X."/>
            <person name="Luo M.C."/>
            <person name="Dvorak J."/>
            <person name="Tong Y."/>
            <person name="Wang J."/>
            <person name="Yang H."/>
            <person name="Li Z."/>
            <person name="Wang D."/>
            <person name="Zhang A."/>
            <person name="Wang J."/>
        </authorList>
    </citation>
    <scope>NUCLEOTIDE SEQUENCE</scope>
    <source>
        <strain evidence="4">cv. G1812</strain>
    </source>
</reference>
<evidence type="ECO:0000313" key="3">
    <source>
        <dbReference type="EnsemblPlants" id="TuG1812G0500001439.01.T01.cds383111"/>
    </source>
</evidence>
<dbReference type="Proteomes" id="UP000015106">
    <property type="component" value="Chromosome 5"/>
</dbReference>
<dbReference type="AlphaFoldDB" id="A0A8R7QCG9"/>
<keyword evidence="1" id="KW-0472">Membrane</keyword>
<accession>A0A8R7QCG9</accession>
<feature type="transmembrane region" description="Helical" evidence="1">
    <location>
        <begin position="12"/>
        <end position="35"/>
    </location>
</feature>
<dbReference type="Gramene" id="TuG1812G0500001439.01.T01">
    <property type="protein sequence ID" value="TuG1812G0500001439.01.T01.cds383111"/>
    <property type="gene ID" value="TuG1812G0500001439.01"/>
</dbReference>
<feature type="domain" description="GAG-pre-integrase" evidence="2">
    <location>
        <begin position="49"/>
        <end position="102"/>
    </location>
</feature>
<dbReference type="EnsemblPlants" id="TuG1812G0500001439.01.T01">
    <property type="protein sequence ID" value="TuG1812G0500001439.01.T01.cds383111"/>
    <property type="gene ID" value="TuG1812G0500001439.01"/>
</dbReference>
<evidence type="ECO:0000259" key="2">
    <source>
        <dbReference type="Pfam" id="PF13976"/>
    </source>
</evidence>
<reference evidence="3" key="2">
    <citation type="submission" date="2018-03" db="EMBL/GenBank/DDBJ databases">
        <title>The Triticum urartu genome reveals the dynamic nature of wheat genome evolution.</title>
        <authorList>
            <person name="Ling H."/>
            <person name="Ma B."/>
            <person name="Shi X."/>
            <person name="Liu H."/>
            <person name="Dong L."/>
            <person name="Sun H."/>
            <person name="Cao Y."/>
            <person name="Gao Q."/>
            <person name="Zheng S."/>
            <person name="Li Y."/>
            <person name="Yu Y."/>
            <person name="Du H."/>
            <person name="Qi M."/>
            <person name="Li Y."/>
            <person name="Yu H."/>
            <person name="Cui Y."/>
            <person name="Wang N."/>
            <person name="Chen C."/>
            <person name="Wu H."/>
            <person name="Zhao Y."/>
            <person name="Zhang J."/>
            <person name="Li Y."/>
            <person name="Zhou W."/>
            <person name="Zhang B."/>
            <person name="Hu W."/>
            <person name="Eijk M."/>
            <person name="Tang J."/>
            <person name="Witsenboer H."/>
            <person name="Zhao S."/>
            <person name="Li Z."/>
            <person name="Zhang A."/>
            <person name="Wang D."/>
            <person name="Liang C."/>
        </authorList>
    </citation>
    <scope>NUCLEOTIDE SEQUENCE [LARGE SCALE GENOMIC DNA]</scope>
    <source>
        <strain evidence="3">cv. G1812</strain>
    </source>
</reference>
<organism evidence="3 4">
    <name type="scientific">Triticum urartu</name>
    <name type="common">Red wild einkorn</name>
    <name type="synonym">Crithodium urartu</name>
    <dbReference type="NCBI Taxonomy" id="4572"/>
    <lineage>
        <taxon>Eukaryota</taxon>
        <taxon>Viridiplantae</taxon>
        <taxon>Streptophyta</taxon>
        <taxon>Embryophyta</taxon>
        <taxon>Tracheophyta</taxon>
        <taxon>Spermatophyta</taxon>
        <taxon>Magnoliopsida</taxon>
        <taxon>Liliopsida</taxon>
        <taxon>Poales</taxon>
        <taxon>Poaceae</taxon>
        <taxon>BOP clade</taxon>
        <taxon>Pooideae</taxon>
        <taxon>Triticodae</taxon>
        <taxon>Triticeae</taxon>
        <taxon>Triticinae</taxon>
        <taxon>Triticum</taxon>
    </lineage>
</organism>
<dbReference type="Pfam" id="PF13976">
    <property type="entry name" value="gag_pre-integrs"/>
    <property type="match status" value="1"/>
</dbReference>
<sequence>MLVESLAYNLLSIRQLALMVFATFFDLDTVALLWIKTLKVAFVGHVENGLYVVNFSEHPTKIVTCLMAKVDVGWLWHRRLVHVNMRSLQSLLKGGHVRGLTNVCF</sequence>
<reference evidence="3" key="3">
    <citation type="submission" date="2022-06" db="UniProtKB">
        <authorList>
            <consortium name="EnsemblPlants"/>
        </authorList>
    </citation>
    <scope>IDENTIFICATION</scope>
</reference>
<evidence type="ECO:0000256" key="1">
    <source>
        <dbReference type="SAM" id="Phobius"/>
    </source>
</evidence>
<dbReference type="InterPro" id="IPR025724">
    <property type="entry name" value="GAG-pre-integrase_dom"/>
</dbReference>
<keyword evidence="1" id="KW-0812">Transmembrane</keyword>
<evidence type="ECO:0000313" key="4">
    <source>
        <dbReference type="Proteomes" id="UP000015106"/>
    </source>
</evidence>
<proteinExistence type="predicted"/>
<protein>
    <recommendedName>
        <fullName evidence="2">GAG-pre-integrase domain-containing protein</fullName>
    </recommendedName>
</protein>